<dbReference type="InterPro" id="IPR004143">
    <property type="entry name" value="BPL_LPL_catalytic"/>
</dbReference>
<dbReference type="PANTHER" id="PTHR10993">
    <property type="entry name" value="OCTANOYLTRANSFERASE"/>
    <property type="match status" value="1"/>
</dbReference>
<evidence type="ECO:0000256" key="8">
    <source>
        <dbReference type="PIRSR" id="PIRSR016262-3"/>
    </source>
</evidence>
<dbReference type="STRING" id="490629.SAMN05216266_10934"/>
<dbReference type="PANTHER" id="PTHR10993:SF7">
    <property type="entry name" value="LIPOYLTRANSFERASE 2, MITOCHONDRIAL-RELATED"/>
    <property type="match status" value="1"/>
</dbReference>
<reference evidence="11" key="1">
    <citation type="submission" date="2016-10" db="EMBL/GenBank/DDBJ databases">
        <authorList>
            <person name="Varghese N."/>
            <person name="Submissions S."/>
        </authorList>
    </citation>
    <scope>NUCLEOTIDE SEQUENCE [LARGE SCALE GENOMIC DNA]</scope>
    <source>
        <strain evidence="11">CGMCC 4.3568</strain>
    </source>
</reference>
<gene>
    <name evidence="5" type="primary">lipB</name>
    <name evidence="10" type="ORF">SAMN05216266_10934</name>
</gene>
<dbReference type="GO" id="GO:0033819">
    <property type="term" value="F:lipoyl(octanoyl) transferase activity"/>
    <property type="evidence" value="ECO:0007669"/>
    <property type="project" value="UniProtKB-EC"/>
</dbReference>
<dbReference type="CDD" id="cd16444">
    <property type="entry name" value="LipB"/>
    <property type="match status" value="1"/>
</dbReference>
<evidence type="ECO:0000256" key="2">
    <source>
        <dbReference type="ARBA" id="ARBA00022679"/>
    </source>
</evidence>
<feature type="binding site" evidence="5">
    <location>
        <begin position="138"/>
        <end position="140"/>
    </location>
    <ligand>
        <name>substrate</name>
    </ligand>
</feature>
<comment type="miscellaneous">
    <text evidence="5">In the reaction, the free carboxyl group of octanoic acid is attached via an amide linkage to the epsilon-amino group of a specific lysine residue of lipoyl domains of lipoate-dependent enzymes.</text>
</comment>
<dbReference type="PROSITE" id="PS51733">
    <property type="entry name" value="BPL_LPL_CATALYTIC"/>
    <property type="match status" value="1"/>
</dbReference>
<comment type="similarity">
    <text evidence="5 6">Belongs to the LipB family.</text>
</comment>
<comment type="pathway">
    <text evidence="1 5 6">Protein modification; protein lipoylation via endogenous pathway; protein N(6)-(lipoyl)lysine from octanoyl-[acyl-carrier-protein]: step 1/2.</text>
</comment>
<feature type="site" description="Lowers pKa of active site Cys" evidence="5 8">
    <location>
        <position position="135"/>
    </location>
</feature>
<dbReference type="PIRSF" id="PIRSF016262">
    <property type="entry name" value="LPLase"/>
    <property type="match status" value="1"/>
</dbReference>
<comment type="function">
    <text evidence="4 5 6">Catalyzes the transfer of endogenously produced octanoic acid from octanoyl-acyl-carrier-protein onto the lipoyl domains of lipoate-dependent enzymes. Lipoyl-ACP can also act as a substrate although octanoyl-ACP is likely to be the physiological substrate.</text>
</comment>
<evidence type="ECO:0000313" key="10">
    <source>
        <dbReference type="EMBL" id="SFB36054.1"/>
    </source>
</evidence>
<evidence type="ECO:0000256" key="3">
    <source>
        <dbReference type="ARBA" id="ARBA00023315"/>
    </source>
</evidence>
<dbReference type="FunFam" id="3.30.930.10:FF:000035">
    <property type="entry name" value="Putative lipoyltransferase 2, mitochondrial"/>
    <property type="match status" value="1"/>
</dbReference>
<dbReference type="HAMAP" id="MF_00013">
    <property type="entry name" value="LipB"/>
    <property type="match status" value="1"/>
</dbReference>
<feature type="binding site" evidence="5">
    <location>
        <begin position="66"/>
        <end position="73"/>
    </location>
    <ligand>
        <name>substrate</name>
    </ligand>
</feature>
<comment type="catalytic activity">
    <reaction evidence="5 6">
        <text>octanoyl-[ACP] + L-lysyl-[protein] = N(6)-octanoyl-L-lysyl-[protein] + holo-[ACP] + H(+)</text>
        <dbReference type="Rhea" id="RHEA:17665"/>
        <dbReference type="Rhea" id="RHEA-COMP:9636"/>
        <dbReference type="Rhea" id="RHEA-COMP:9685"/>
        <dbReference type="Rhea" id="RHEA-COMP:9752"/>
        <dbReference type="Rhea" id="RHEA-COMP:9928"/>
        <dbReference type="ChEBI" id="CHEBI:15378"/>
        <dbReference type="ChEBI" id="CHEBI:29969"/>
        <dbReference type="ChEBI" id="CHEBI:64479"/>
        <dbReference type="ChEBI" id="CHEBI:78463"/>
        <dbReference type="ChEBI" id="CHEBI:78809"/>
        <dbReference type="EC" id="2.3.1.181"/>
    </reaction>
</comment>
<dbReference type="InterPro" id="IPR045864">
    <property type="entry name" value="aa-tRNA-synth_II/BPL/LPL"/>
</dbReference>
<evidence type="ECO:0000256" key="1">
    <source>
        <dbReference type="ARBA" id="ARBA00004821"/>
    </source>
</evidence>
<dbReference type="NCBIfam" id="NF010925">
    <property type="entry name" value="PRK14345.1"/>
    <property type="match status" value="1"/>
</dbReference>
<keyword evidence="3 5" id="KW-0012">Acyltransferase</keyword>
<evidence type="ECO:0000256" key="6">
    <source>
        <dbReference type="PIRNR" id="PIRNR016262"/>
    </source>
</evidence>
<dbReference type="Gene3D" id="3.30.930.10">
    <property type="entry name" value="Bira Bifunctional Protein, Domain 2"/>
    <property type="match status" value="1"/>
</dbReference>
<dbReference type="Pfam" id="PF21948">
    <property type="entry name" value="LplA-B_cat"/>
    <property type="match status" value="1"/>
</dbReference>
<protein>
    <recommendedName>
        <fullName evidence="5 6">Octanoyltransferase</fullName>
        <ecNumber evidence="5 6">2.3.1.181</ecNumber>
    </recommendedName>
    <alternativeName>
        <fullName evidence="5">Lipoate-protein ligase B</fullName>
    </alternativeName>
    <alternativeName>
        <fullName evidence="5">Lipoyl/octanoyl transferase</fullName>
    </alternativeName>
    <alternativeName>
        <fullName evidence="5">Octanoyl-[acyl-carrier-protein]-protein N-octanoyltransferase</fullName>
    </alternativeName>
</protein>
<keyword evidence="2 5" id="KW-0808">Transferase</keyword>
<comment type="subcellular location">
    <subcellularLocation>
        <location evidence="5">Cytoplasm</location>
    </subcellularLocation>
</comment>
<keyword evidence="11" id="KW-1185">Reference proteome</keyword>
<keyword evidence="5" id="KW-0963">Cytoplasm</keyword>
<organism evidence="10 11">
    <name type="scientific">Amycolatopsis marina</name>
    <dbReference type="NCBI Taxonomy" id="490629"/>
    <lineage>
        <taxon>Bacteria</taxon>
        <taxon>Bacillati</taxon>
        <taxon>Actinomycetota</taxon>
        <taxon>Actinomycetes</taxon>
        <taxon>Pseudonocardiales</taxon>
        <taxon>Pseudonocardiaceae</taxon>
        <taxon>Amycolatopsis</taxon>
    </lineage>
</organism>
<dbReference type="GO" id="GO:0005737">
    <property type="term" value="C:cytoplasm"/>
    <property type="evidence" value="ECO:0007669"/>
    <property type="project" value="UniProtKB-SubCell"/>
</dbReference>
<evidence type="ECO:0000256" key="4">
    <source>
        <dbReference type="ARBA" id="ARBA00024732"/>
    </source>
</evidence>
<sequence>MDVREVGTIDYLEAWELQRSHAVARADDMGPDTMLLLEHPSVYTAGKRTEAADRPSDGTQVIDVDRGGKITWHGPGQLVGYPILKLADPIDVVHYVRRLEEALIAVCERFGVSTGRVEGRSGVWIPADDRGPERKIAAIGIRVQRGVTMHGFELNCNADLAAFDKIVPCGIRDAGVTSLSFELGRNVTVAEALPVARDAVLAAVDGELAVRDDRWLPRPSAPESPTAPGVTFALRS</sequence>
<dbReference type="Proteomes" id="UP000243799">
    <property type="component" value="Unassembled WGS sequence"/>
</dbReference>
<evidence type="ECO:0000313" key="11">
    <source>
        <dbReference type="Proteomes" id="UP000243799"/>
    </source>
</evidence>
<evidence type="ECO:0000259" key="9">
    <source>
        <dbReference type="PROSITE" id="PS51733"/>
    </source>
</evidence>
<comment type="caution">
    <text evidence="5">Lacks conserved residue(s) required for the propagation of feature annotation.</text>
</comment>
<dbReference type="InterPro" id="IPR020605">
    <property type="entry name" value="Octanoyltransferase_CS"/>
</dbReference>
<proteinExistence type="inferred from homology"/>
<dbReference type="EMBL" id="FOKG01000009">
    <property type="protein sequence ID" value="SFB36054.1"/>
    <property type="molecule type" value="Genomic_DNA"/>
</dbReference>
<feature type="domain" description="BPL/LPL catalytic" evidence="9">
    <location>
        <begin position="28"/>
        <end position="208"/>
    </location>
</feature>
<dbReference type="SUPFAM" id="SSF55681">
    <property type="entry name" value="Class II aaRS and biotin synthetases"/>
    <property type="match status" value="1"/>
</dbReference>
<evidence type="ECO:0000256" key="5">
    <source>
        <dbReference type="HAMAP-Rule" id="MF_00013"/>
    </source>
</evidence>
<evidence type="ECO:0000256" key="7">
    <source>
        <dbReference type="PIRSR" id="PIRSR016262-1"/>
    </source>
</evidence>
<dbReference type="UniPathway" id="UPA00538">
    <property type="reaction ID" value="UER00592"/>
</dbReference>
<dbReference type="InterPro" id="IPR000544">
    <property type="entry name" value="Octanoyltransferase"/>
</dbReference>
<name>A0A1I1ADJ6_9PSEU</name>
<dbReference type="NCBIfam" id="TIGR00214">
    <property type="entry name" value="lipB"/>
    <property type="match status" value="1"/>
</dbReference>
<dbReference type="PROSITE" id="PS01313">
    <property type="entry name" value="LIPB"/>
    <property type="match status" value="1"/>
</dbReference>
<dbReference type="AlphaFoldDB" id="A0A1I1ADJ6"/>
<feature type="active site" description="Acyl-thioester intermediate" evidence="5 7">
    <location>
        <position position="169"/>
    </location>
</feature>
<dbReference type="GO" id="GO:0009249">
    <property type="term" value="P:protein lipoylation"/>
    <property type="evidence" value="ECO:0007669"/>
    <property type="project" value="InterPro"/>
</dbReference>
<dbReference type="EC" id="2.3.1.181" evidence="5 6"/>
<accession>A0A1I1ADJ6</accession>